<dbReference type="InterPro" id="IPR050109">
    <property type="entry name" value="HTH-type_TetR-like_transc_reg"/>
</dbReference>
<accession>A0A1I6MR93</accession>
<evidence type="ECO:0000313" key="7">
    <source>
        <dbReference type="Proteomes" id="UP000199024"/>
    </source>
</evidence>
<dbReference type="RefSeq" id="WP_089840872.1">
    <property type="nucleotide sequence ID" value="NZ_FOZL01000001.1"/>
</dbReference>
<dbReference type="PROSITE" id="PS50977">
    <property type="entry name" value="HTH_TETR_2"/>
    <property type="match status" value="1"/>
</dbReference>
<dbReference type="GO" id="GO:0000976">
    <property type="term" value="F:transcription cis-regulatory region binding"/>
    <property type="evidence" value="ECO:0007669"/>
    <property type="project" value="TreeGrafter"/>
</dbReference>
<dbReference type="Proteomes" id="UP000199024">
    <property type="component" value="Unassembled WGS sequence"/>
</dbReference>
<evidence type="ECO:0000259" key="5">
    <source>
        <dbReference type="PROSITE" id="PS50977"/>
    </source>
</evidence>
<feature type="DNA-binding region" description="H-T-H motif" evidence="4">
    <location>
        <begin position="37"/>
        <end position="56"/>
    </location>
</feature>
<dbReference type="InterPro" id="IPR009057">
    <property type="entry name" value="Homeodomain-like_sf"/>
</dbReference>
<protein>
    <submittedName>
        <fullName evidence="6">Transcriptional regulator, TetR family</fullName>
    </submittedName>
</protein>
<dbReference type="STRING" id="474950.SAMN05421771_3382"/>
<dbReference type="InterPro" id="IPR036271">
    <property type="entry name" value="Tet_transcr_reg_TetR-rel_C_sf"/>
</dbReference>
<feature type="domain" description="HTH tetR-type" evidence="5">
    <location>
        <begin position="14"/>
        <end position="74"/>
    </location>
</feature>
<dbReference type="GO" id="GO:0003700">
    <property type="term" value="F:DNA-binding transcription factor activity"/>
    <property type="evidence" value="ECO:0007669"/>
    <property type="project" value="TreeGrafter"/>
</dbReference>
<keyword evidence="1" id="KW-0805">Transcription regulation</keyword>
<dbReference type="PANTHER" id="PTHR30055:SF234">
    <property type="entry name" value="HTH-TYPE TRANSCRIPTIONAL REGULATOR BETI"/>
    <property type="match status" value="1"/>
</dbReference>
<keyword evidence="2 4" id="KW-0238">DNA-binding</keyword>
<dbReference type="EMBL" id="FOZL01000001">
    <property type="protein sequence ID" value="SFS18212.1"/>
    <property type="molecule type" value="Genomic_DNA"/>
</dbReference>
<dbReference type="AlphaFoldDB" id="A0A1I6MR93"/>
<evidence type="ECO:0000256" key="2">
    <source>
        <dbReference type="ARBA" id="ARBA00023125"/>
    </source>
</evidence>
<evidence type="ECO:0000256" key="4">
    <source>
        <dbReference type="PROSITE-ProRule" id="PRU00335"/>
    </source>
</evidence>
<dbReference type="SUPFAM" id="SSF46689">
    <property type="entry name" value="Homeodomain-like"/>
    <property type="match status" value="1"/>
</dbReference>
<dbReference type="PRINTS" id="PR00455">
    <property type="entry name" value="HTHTETR"/>
</dbReference>
<evidence type="ECO:0000313" key="6">
    <source>
        <dbReference type="EMBL" id="SFS18212.1"/>
    </source>
</evidence>
<dbReference type="Gene3D" id="1.10.10.60">
    <property type="entry name" value="Homeodomain-like"/>
    <property type="match status" value="1"/>
</dbReference>
<dbReference type="InterPro" id="IPR001647">
    <property type="entry name" value="HTH_TetR"/>
</dbReference>
<sequence length="206" mass="23224">MTRTTTTRKDVLQEFRRTEILAAAAKVFGEKGYEATHMMDVAEAAGLAKGTLYLYFPSKDAIYEATLRAAVSELQILTEDHIGRETDFAGKLAAFVRVRIAFWSEKQSLYRVIVSLGREAHNQKRSIALQRKVVEYLTQLFRRASAAGEIPEQDFEAAAWATMDAIRGVNERRVYSEGNTTEHDTRFLTEFLLNAVGWRSVQGGPQ</sequence>
<dbReference type="PANTHER" id="PTHR30055">
    <property type="entry name" value="HTH-TYPE TRANSCRIPTIONAL REGULATOR RUTR"/>
    <property type="match status" value="1"/>
</dbReference>
<gene>
    <name evidence="6" type="ORF">SAMN05421771_3382</name>
</gene>
<dbReference type="SUPFAM" id="SSF48498">
    <property type="entry name" value="Tetracyclin repressor-like, C-terminal domain"/>
    <property type="match status" value="1"/>
</dbReference>
<keyword evidence="7" id="KW-1185">Reference proteome</keyword>
<organism evidence="6 7">
    <name type="scientific">Granulicella pectinivorans</name>
    <dbReference type="NCBI Taxonomy" id="474950"/>
    <lineage>
        <taxon>Bacteria</taxon>
        <taxon>Pseudomonadati</taxon>
        <taxon>Acidobacteriota</taxon>
        <taxon>Terriglobia</taxon>
        <taxon>Terriglobales</taxon>
        <taxon>Acidobacteriaceae</taxon>
        <taxon>Granulicella</taxon>
    </lineage>
</organism>
<name>A0A1I6MR93_9BACT</name>
<reference evidence="6 7" key="1">
    <citation type="submission" date="2016-10" db="EMBL/GenBank/DDBJ databases">
        <authorList>
            <person name="de Groot N.N."/>
        </authorList>
    </citation>
    <scope>NUCLEOTIDE SEQUENCE [LARGE SCALE GENOMIC DNA]</scope>
    <source>
        <strain evidence="6 7">DSM 21001</strain>
    </source>
</reference>
<keyword evidence="3" id="KW-0804">Transcription</keyword>
<proteinExistence type="predicted"/>
<dbReference type="Pfam" id="PF00440">
    <property type="entry name" value="TetR_N"/>
    <property type="match status" value="1"/>
</dbReference>
<evidence type="ECO:0000256" key="3">
    <source>
        <dbReference type="ARBA" id="ARBA00023163"/>
    </source>
</evidence>
<evidence type="ECO:0000256" key="1">
    <source>
        <dbReference type="ARBA" id="ARBA00023015"/>
    </source>
</evidence>
<dbReference type="FunFam" id="1.10.10.60:FF:000141">
    <property type="entry name" value="TetR family transcriptional regulator"/>
    <property type="match status" value="1"/>
</dbReference>
<dbReference type="Gene3D" id="1.10.357.10">
    <property type="entry name" value="Tetracycline Repressor, domain 2"/>
    <property type="match status" value="1"/>
</dbReference>